<feature type="region of interest" description="Disordered" evidence="1">
    <location>
        <begin position="75"/>
        <end position="133"/>
    </location>
</feature>
<proteinExistence type="predicted"/>
<evidence type="ECO:0000256" key="1">
    <source>
        <dbReference type="SAM" id="MobiDB-lite"/>
    </source>
</evidence>
<dbReference type="EMBL" id="BGZK01000431">
    <property type="protein sequence ID" value="GBP43193.1"/>
    <property type="molecule type" value="Genomic_DNA"/>
</dbReference>
<evidence type="ECO:0000313" key="2">
    <source>
        <dbReference type="EMBL" id="GBP43193.1"/>
    </source>
</evidence>
<keyword evidence="3" id="KW-1185">Reference proteome</keyword>
<comment type="caution">
    <text evidence="2">The sequence shown here is derived from an EMBL/GenBank/DDBJ whole genome shotgun (WGS) entry which is preliminary data.</text>
</comment>
<name>A0A4C1VWM9_EUMVA</name>
<dbReference type="Proteomes" id="UP000299102">
    <property type="component" value="Unassembled WGS sequence"/>
</dbReference>
<dbReference type="AlphaFoldDB" id="A0A4C1VWM9"/>
<protein>
    <submittedName>
        <fullName evidence="2">Uncharacterized protein</fullName>
    </submittedName>
</protein>
<gene>
    <name evidence="2" type="ORF">EVAR_26871_1</name>
</gene>
<reference evidence="2 3" key="1">
    <citation type="journal article" date="2019" name="Commun. Biol.">
        <title>The bagworm genome reveals a unique fibroin gene that provides high tensile strength.</title>
        <authorList>
            <person name="Kono N."/>
            <person name="Nakamura H."/>
            <person name="Ohtoshi R."/>
            <person name="Tomita M."/>
            <person name="Numata K."/>
            <person name="Arakawa K."/>
        </authorList>
    </citation>
    <scope>NUCLEOTIDE SEQUENCE [LARGE SCALE GENOMIC DNA]</scope>
</reference>
<evidence type="ECO:0000313" key="3">
    <source>
        <dbReference type="Proteomes" id="UP000299102"/>
    </source>
</evidence>
<feature type="compositionally biased region" description="Basic and acidic residues" evidence="1">
    <location>
        <begin position="102"/>
        <end position="119"/>
    </location>
</feature>
<accession>A0A4C1VWM9</accession>
<organism evidence="2 3">
    <name type="scientific">Eumeta variegata</name>
    <name type="common">Bagworm moth</name>
    <name type="synonym">Eumeta japonica</name>
    <dbReference type="NCBI Taxonomy" id="151549"/>
    <lineage>
        <taxon>Eukaryota</taxon>
        <taxon>Metazoa</taxon>
        <taxon>Ecdysozoa</taxon>
        <taxon>Arthropoda</taxon>
        <taxon>Hexapoda</taxon>
        <taxon>Insecta</taxon>
        <taxon>Pterygota</taxon>
        <taxon>Neoptera</taxon>
        <taxon>Endopterygota</taxon>
        <taxon>Lepidoptera</taxon>
        <taxon>Glossata</taxon>
        <taxon>Ditrysia</taxon>
        <taxon>Tineoidea</taxon>
        <taxon>Psychidae</taxon>
        <taxon>Oiketicinae</taxon>
        <taxon>Eumeta</taxon>
    </lineage>
</organism>
<sequence>MRPIPVKYYVYAAAANCNGPRGDVYTAIRLYIDLGAKKAPPGPAYLWRWNGFGREHRDEKEVSWRCDHLISVTDPPRAKQYNSPLTKLERKIRSKTSARKANGKEFVRPDKRWRSDRVAGRGRGINRPENTKT</sequence>